<organism evidence="6 7">
    <name type="scientific">Paracoccus sphaerophysae</name>
    <dbReference type="NCBI Taxonomy" id="690417"/>
    <lineage>
        <taxon>Bacteria</taxon>
        <taxon>Pseudomonadati</taxon>
        <taxon>Pseudomonadota</taxon>
        <taxon>Alphaproteobacteria</taxon>
        <taxon>Rhodobacterales</taxon>
        <taxon>Paracoccaceae</taxon>
        <taxon>Paracoccus</taxon>
    </lineage>
</organism>
<dbReference type="PROSITE" id="PS50110">
    <property type="entry name" value="RESPONSE_REGULATORY"/>
    <property type="match status" value="1"/>
</dbReference>
<dbReference type="SUPFAM" id="SSF55073">
    <property type="entry name" value="Nucleotide cyclase"/>
    <property type="match status" value="1"/>
</dbReference>
<dbReference type="EC" id="2.7.7.65" evidence="1"/>
<reference evidence="6 7" key="1">
    <citation type="submission" date="2014-09" db="EMBL/GenBank/DDBJ databases">
        <authorList>
            <person name="McGinnis J.M."/>
            <person name="Wolfgang W.J."/>
        </authorList>
    </citation>
    <scope>NUCLEOTIDE SEQUENCE [LARGE SCALE GENOMIC DNA]</scope>
    <source>
        <strain evidence="6 7">HAMBI 3106</strain>
    </source>
</reference>
<dbReference type="Gene3D" id="3.40.50.2300">
    <property type="match status" value="1"/>
</dbReference>
<comment type="caution">
    <text evidence="3">Lacks conserved residue(s) required for the propagation of feature annotation.</text>
</comment>
<protein>
    <recommendedName>
        <fullName evidence="1">diguanylate cyclase</fullName>
        <ecNumber evidence="1">2.7.7.65</ecNumber>
    </recommendedName>
</protein>
<evidence type="ECO:0000256" key="2">
    <source>
        <dbReference type="ARBA" id="ARBA00034247"/>
    </source>
</evidence>
<dbReference type="GO" id="GO:1902201">
    <property type="term" value="P:negative regulation of bacterial-type flagellum-dependent cell motility"/>
    <property type="evidence" value="ECO:0007669"/>
    <property type="project" value="TreeGrafter"/>
</dbReference>
<dbReference type="PROSITE" id="PS50887">
    <property type="entry name" value="GGDEF"/>
    <property type="match status" value="1"/>
</dbReference>
<dbReference type="GO" id="GO:0052621">
    <property type="term" value="F:diguanylate cyclase activity"/>
    <property type="evidence" value="ECO:0007669"/>
    <property type="project" value="UniProtKB-EC"/>
</dbReference>
<dbReference type="InterPro" id="IPR000160">
    <property type="entry name" value="GGDEF_dom"/>
</dbReference>
<dbReference type="GO" id="GO:0000160">
    <property type="term" value="P:phosphorelay signal transduction system"/>
    <property type="evidence" value="ECO:0007669"/>
    <property type="project" value="InterPro"/>
</dbReference>
<dbReference type="Gene3D" id="3.30.70.270">
    <property type="match status" value="1"/>
</dbReference>
<evidence type="ECO:0000259" key="4">
    <source>
        <dbReference type="PROSITE" id="PS50110"/>
    </source>
</evidence>
<dbReference type="FunFam" id="3.30.70.270:FF:000001">
    <property type="entry name" value="Diguanylate cyclase domain protein"/>
    <property type="match status" value="1"/>
</dbReference>
<dbReference type="InterPro" id="IPR050469">
    <property type="entry name" value="Diguanylate_Cyclase"/>
</dbReference>
<dbReference type="SMART" id="SM00448">
    <property type="entry name" value="REC"/>
    <property type="match status" value="1"/>
</dbReference>
<dbReference type="EMBL" id="JRKS01000035">
    <property type="protein sequence ID" value="KGJ05523.1"/>
    <property type="molecule type" value="Genomic_DNA"/>
</dbReference>
<evidence type="ECO:0000313" key="7">
    <source>
        <dbReference type="Proteomes" id="UP000029917"/>
    </source>
</evidence>
<dbReference type="InterPro" id="IPR029787">
    <property type="entry name" value="Nucleotide_cyclase"/>
</dbReference>
<dbReference type="InterPro" id="IPR011006">
    <property type="entry name" value="CheY-like_superfamily"/>
</dbReference>
<dbReference type="SUPFAM" id="SSF52172">
    <property type="entry name" value="CheY-like"/>
    <property type="match status" value="1"/>
</dbReference>
<evidence type="ECO:0000259" key="5">
    <source>
        <dbReference type="PROSITE" id="PS50887"/>
    </source>
</evidence>
<dbReference type="Proteomes" id="UP000029917">
    <property type="component" value="Unassembled WGS sequence"/>
</dbReference>
<dbReference type="InterPro" id="IPR001789">
    <property type="entry name" value="Sig_transdc_resp-reg_receiver"/>
</dbReference>
<dbReference type="GO" id="GO:0005886">
    <property type="term" value="C:plasma membrane"/>
    <property type="evidence" value="ECO:0007669"/>
    <property type="project" value="TreeGrafter"/>
</dbReference>
<sequence>MSGQILVVDGAATNRITLKVRLAAACYDPLTARDGAEALAILSRMRPTMVLIGGSPGDMSAIELCRRIVRTDPAIPVMMTVPRHLRVGALTAGAAAVLDSGVNEMNLLARIRGLMRDHASADPEPMLAGMAEEQASFDLGSAQPAPPASILLVAEDAAVGLGWRHALGPRLAAQLRISDPDRALSEAAVGLVPDLYLIAADIAQQGDGLRLLSELRSRRSSRNAGFAVVLNSARQDMMSVALDLGAGDVLPATLAAADEADEAALRVAALIRRKRSADIHRAAAEHERSLARIDPLTGLANRRFALPRLAELCDPLLNPSRDCAVIAIDIDRFKQVNDSYGHAAGDAVLIELASRLEQAVAGRGFMARLGGEEFLAVLPDISQSEAAALAVRLRAAVVERPFVLTCRDGWPPLPITISAGVAGLMPDPGASAQSLAVALLERADAALLNAKRSGRNRLIVAGLDAAA</sequence>
<dbReference type="AlphaFoldDB" id="A0A099F5K3"/>
<dbReference type="NCBIfam" id="TIGR00254">
    <property type="entry name" value="GGDEF"/>
    <property type="match status" value="1"/>
</dbReference>
<evidence type="ECO:0000256" key="3">
    <source>
        <dbReference type="PROSITE-ProRule" id="PRU00169"/>
    </source>
</evidence>
<dbReference type="PANTHER" id="PTHR45138">
    <property type="entry name" value="REGULATORY COMPONENTS OF SENSORY TRANSDUCTION SYSTEM"/>
    <property type="match status" value="1"/>
</dbReference>
<dbReference type="InterPro" id="IPR043128">
    <property type="entry name" value="Rev_trsase/Diguanyl_cyclase"/>
</dbReference>
<dbReference type="SMART" id="SM00267">
    <property type="entry name" value="GGDEF"/>
    <property type="match status" value="1"/>
</dbReference>
<dbReference type="OrthoDB" id="9812260at2"/>
<dbReference type="RefSeq" id="WP_036720128.1">
    <property type="nucleotide sequence ID" value="NZ_JRKS01000035.1"/>
</dbReference>
<evidence type="ECO:0000313" key="6">
    <source>
        <dbReference type="EMBL" id="KGJ05523.1"/>
    </source>
</evidence>
<gene>
    <name evidence="6" type="ORF">IC63_11080</name>
</gene>
<evidence type="ECO:0000256" key="1">
    <source>
        <dbReference type="ARBA" id="ARBA00012528"/>
    </source>
</evidence>
<dbReference type="Pfam" id="PF00990">
    <property type="entry name" value="GGDEF"/>
    <property type="match status" value="1"/>
</dbReference>
<proteinExistence type="predicted"/>
<feature type="domain" description="GGDEF" evidence="5">
    <location>
        <begin position="321"/>
        <end position="463"/>
    </location>
</feature>
<dbReference type="GO" id="GO:0043709">
    <property type="term" value="P:cell adhesion involved in single-species biofilm formation"/>
    <property type="evidence" value="ECO:0007669"/>
    <property type="project" value="TreeGrafter"/>
</dbReference>
<dbReference type="STRING" id="690417.IC63_11080"/>
<feature type="domain" description="Response regulatory" evidence="4">
    <location>
        <begin position="4"/>
        <end position="115"/>
    </location>
</feature>
<name>A0A099F5K3_9RHOB</name>
<keyword evidence="7" id="KW-1185">Reference proteome</keyword>
<comment type="caution">
    <text evidence="6">The sequence shown here is derived from an EMBL/GenBank/DDBJ whole genome shotgun (WGS) entry which is preliminary data.</text>
</comment>
<dbReference type="PANTHER" id="PTHR45138:SF9">
    <property type="entry name" value="DIGUANYLATE CYCLASE DGCM-RELATED"/>
    <property type="match status" value="1"/>
</dbReference>
<dbReference type="CDD" id="cd01949">
    <property type="entry name" value="GGDEF"/>
    <property type="match status" value="1"/>
</dbReference>
<accession>A0A099F5K3</accession>
<reference evidence="6 7" key="2">
    <citation type="submission" date="2014-10" db="EMBL/GenBank/DDBJ databases">
        <title>Paracoccus sanguinis sp. nov., isolated from clinical specimens of New York State patients.</title>
        <authorList>
            <person name="Mingle L.A."/>
            <person name="Cole J.A."/>
            <person name="Lapierre P."/>
            <person name="Musser K.A."/>
        </authorList>
    </citation>
    <scope>NUCLEOTIDE SEQUENCE [LARGE SCALE GENOMIC DNA]</scope>
    <source>
        <strain evidence="6 7">HAMBI 3106</strain>
    </source>
</reference>
<comment type="catalytic activity">
    <reaction evidence="2">
        <text>2 GTP = 3',3'-c-di-GMP + 2 diphosphate</text>
        <dbReference type="Rhea" id="RHEA:24898"/>
        <dbReference type="ChEBI" id="CHEBI:33019"/>
        <dbReference type="ChEBI" id="CHEBI:37565"/>
        <dbReference type="ChEBI" id="CHEBI:58805"/>
        <dbReference type="EC" id="2.7.7.65"/>
    </reaction>
</comment>